<dbReference type="Proteomes" id="UP000479710">
    <property type="component" value="Unassembled WGS sequence"/>
</dbReference>
<protein>
    <submittedName>
        <fullName evidence="1">Uncharacterized protein</fullName>
    </submittedName>
</protein>
<evidence type="ECO:0000313" key="1">
    <source>
        <dbReference type="EMBL" id="KAF0932613.1"/>
    </source>
</evidence>
<reference evidence="1 2" key="1">
    <citation type="submission" date="2019-11" db="EMBL/GenBank/DDBJ databases">
        <title>Whole genome sequence of Oryza granulata.</title>
        <authorList>
            <person name="Li W."/>
        </authorList>
    </citation>
    <scope>NUCLEOTIDE SEQUENCE [LARGE SCALE GENOMIC DNA]</scope>
    <source>
        <strain evidence="2">cv. Menghai</strain>
        <tissue evidence="1">Leaf</tissue>
    </source>
</reference>
<keyword evidence="2" id="KW-1185">Reference proteome</keyword>
<dbReference type="EMBL" id="SPHZ02000001">
    <property type="protein sequence ID" value="KAF0932613.1"/>
    <property type="molecule type" value="Genomic_DNA"/>
</dbReference>
<sequence>MGRHQDMGGAAAVDGVCARLGADGLELEVEISALVANRVAVGLWRRAARKVASDRILGGGRGATSE</sequence>
<comment type="caution">
    <text evidence="1">The sequence shown here is derived from an EMBL/GenBank/DDBJ whole genome shotgun (WGS) entry which is preliminary data.</text>
</comment>
<dbReference type="AlphaFoldDB" id="A0A6G1F6X7"/>
<gene>
    <name evidence="1" type="ORF">E2562_010486</name>
</gene>
<organism evidence="1 2">
    <name type="scientific">Oryza meyeriana var. granulata</name>
    <dbReference type="NCBI Taxonomy" id="110450"/>
    <lineage>
        <taxon>Eukaryota</taxon>
        <taxon>Viridiplantae</taxon>
        <taxon>Streptophyta</taxon>
        <taxon>Embryophyta</taxon>
        <taxon>Tracheophyta</taxon>
        <taxon>Spermatophyta</taxon>
        <taxon>Magnoliopsida</taxon>
        <taxon>Liliopsida</taxon>
        <taxon>Poales</taxon>
        <taxon>Poaceae</taxon>
        <taxon>BOP clade</taxon>
        <taxon>Oryzoideae</taxon>
        <taxon>Oryzeae</taxon>
        <taxon>Oryzinae</taxon>
        <taxon>Oryza</taxon>
        <taxon>Oryza meyeriana</taxon>
    </lineage>
</organism>
<proteinExistence type="predicted"/>
<accession>A0A6G1F6X7</accession>
<evidence type="ECO:0000313" key="2">
    <source>
        <dbReference type="Proteomes" id="UP000479710"/>
    </source>
</evidence>
<name>A0A6G1F6X7_9ORYZ</name>